<feature type="transmembrane region" description="Helical" evidence="1">
    <location>
        <begin position="15"/>
        <end position="35"/>
    </location>
</feature>
<dbReference type="AlphaFoldDB" id="A0A8K0QYL1"/>
<proteinExistence type="predicted"/>
<sequence length="166" mass="18272">MVCMQEPQNWNYAQGIPYVHIIVPLCLAALSVTYGGRQVNPAGRRGTMHERRPSSRVFATDRYHIQEHGSHIHSLYRGLSNHQRSTTKQQMHGELVLWEASLDDSHYYLLVASGTNAYASLASLQVTGTCRNGKINVGHSLGSILLSAVLTLRAVAQHPCASGRVP</sequence>
<keyword evidence="3" id="KW-1185">Reference proteome</keyword>
<evidence type="ECO:0000313" key="2">
    <source>
        <dbReference type="EMBL" id="KAH7078509.1"/>
    </source>
</evidence>
<protein>
    <submittedName>
        <fullName evidence="2">Uncharacterized protein</fullName>
    </submittedName>
</protein>
<keyword evidence="1" id="KW-1133">Transmembrane helix</keyword>
<keyword evidence="1" id="KW-0812">Transmembrane</keyword>
<reference evidence="2" key="1">
    <citation type="journal article" date="2021" name="Nat. Commun.">
        <title>Genetic determinants of endophytism in the Arabidopsis root mycobiome.</title>
        <authorList>
            <person name="Mesny F."/>
            <person name="Miyauchi S."/>
            <person name="Thiergart T."/>
            <person name="Pickel B."/>
            <person name="Atanasova L."/>
            <person name="Karlsson M."/>
            <person name="Huettel B."/>
            <person name="Barry K.W."/>
            <person name="Haridas S."/>
            <person name="Chen C."/>
            <person name="Bauer D."/>
            <person name="Andreopoulos W."/>
            <person name="Pangilinan J."/>
            <person name="LaButti K."/>
            <person name="Riley R."/>
            <person name="Lipzen A."/>
            <person name="Clum A."/>
            <person name="Drula E."/>
            <person name="Henrissat B."/>
            <person name="Kohler A."/>
            <person name="Grigoriev I.V."/>
            <person name="Martin F.M."/>
            <person name="Hacquard S."/>
        </authorList>
    </citation>
    <scope>NUCLEOTIDE SEQUENCE</scope>
    <source>
        <strain evidence="2">MPI-SDFR-AT-0120</strain>
    </source>
</reference>
<accession>A0A8K0QYL1</accession>
<keyword evidence="1" id="KW-0472">Membrane</keyword>
<gene>
    <name evidence="2" type="ORF">FB567DRAFT_137355</name>
</gene>
<evidence type="ECO:0000313" key="3">
    <source>
        <dbReference type="Proteomes" id="UP000813461"/>
    </source>
</evidence>
<evidence type="ECO:0000256" key="1">
    <source>
        <dbReference type="SAM" id="Phobius"/>
    </source>
</evidence>
<dbReference type="Proteomes" id="UP000813461">
    <property type="component" value="Unassembled WGS sequence"/>
</dbReference>
<name>A0A8K0QYL1_9PLEO</name>
<comment type="caution">
    <text evidence="2">The sequence shown here is derived from an EMBL/GenBank/DDBJ whole genome shotgun (WGS) entry which is preliminary data.</text>
</comment>
<organism evidence="2 3">
    <name type="scientific">Paraphoma chrysanthemicola</name>
    <dbReference type="NCBI Taxonomy" id="798071"/>
    <lineage>
        <taxon>Eukaryota</taxon>
        <taxon>Fungi</taxon>
        <taxon>Dikarya</taxon>
        <taxon>Ascomycota</taxon>
        <taxon>Pezizomycotina</taxon>
        <taxon>Dothideomycetes</taxon>
        <taxon>Pleosporomycetidae</taxon>
        <taxon>Pleosporales</taxon>
        <taxon>Pleosporineae</taxon>
        <taxon>Phaeosphaeriaceae</taxon>
        <taxon>Paraphoma</taxon>
    </lineage>
</organism>
<dbReference type="EMBL" id="JAGMVJ010000017">
    <property type="protein sequence ID" value="KAH7078509.1"/>
    <property type="molecule type" value="Genomic_DNA"/>
</dbReference>